<evidence type="ECO:0000256" key="1">
    <source>
        <dbReference type="ARBA" id="ARBA00000789"/>
    </source>
</evidence>
<evidence type="ECO:0000256" key="8">
    <source>
        <dbReference type="ARBA" id="ARBA00022842"/>
    </source>
</evidence>
<dbReference type="EC" id="4.3.1.2" evidence="6"/>
<evidence type="ECO:0000313" key="16">
    <source>
        <dbReference type="EMBL" id="RQG88046.1"/>
    </source>
</evidence>
<gene>
    <name evidence="16" type="ORF">EA462_14440</name>
</gene>
<dbReference type="PANTHER" id="PTHR48073">
    <property type="entry name" value="O-SUCCINYLBENZOATE SYNTHASE-RELATED"/>
    <property type="match status" value="1"/>
</dbReference>
<dbReference type="PANTHER" id="PTHR48073:SF2">
    <property type="entry name" value="O-SUCCINYLBENZOATE SYNTHASE"/>
    <property type="match status" value="1"/>
</dbReference>
<evidence type="ECO:0000256" key="11">
    <source>
        <dbReference type="PIRSR" id="PIRSR017107-2"/>
    </source>
</evidence>
<dbReference type="UniPathway" id="UPA00561">
    <property type="reaction ID" value="UER00618"/>
</dbReference>
<dbReference type="Proteomes" id="UP000273828">
    <property type="component" value="Unassembled WGS sequence"/>
</dbReference>
<protein>
    <recommendedName>
        <fullName evidence="6">methylaspartate ammonia-lyase</fullName>
        <ecNumber evidence="6">4.3.1.2</ecNumber>
    </recommendedName>
</protein>
<evidence type="ECO:0000256" key="12">
    <source>
        <dbReference type="PIRSR" id="PIRSR017107-3"/>
    </source>
</evidence>
<evidence type="ECO:0000256" key="4">
    <source>
        <dbReference type="ARBA" id="ARBA00009954"/>
    </source>
</evidence>
<evidence type="ECO:0000256" key="3">
    <source>
        <dbReference type="ARBA" id="ARBA00004675"/>
    </source>
</evidence>
<feature type="binding site" evidence="13">
    <location>
        <position position="274"/>
    </location>
    <ligand>
        <name>Mg(2+)</name>
        <dbReference type="ChEBI" id="CHEBI:18420"/>
    </ligand>
</feature>
<dbReference type="AlphaFoldDB" id="A0A3N6LJ24"/>
<proteinExistence type="inferred from homology"/>
<evidence type="ECO:0000256" key="6">
    <source>
        <dbReference type="ARBA" id="ARBA00012993"/>
    </source>
</evidence>
<dbReference type="InterPro" id="IPR022665">
    <property type="entry name" value="MeAsp_NH4-lyase_N"/>
</dbReference>
<dbReference type="Pfam" id="PF05034">
    <property type="entry name" value="MAAL_N"/>
    <property type="match status" value="1"/>
</dbReference>
<comment type="caution">
    <text evidence="16">The sequence shown here is derived from an EMBL/GenBank/DDBJ whole genome shotgun (WGS) entry which is preliminary data.</text>
</comment>
<comment type="pathway">
    <text evidence="3">Amino-acid degradation; L-glutamate degradation via mesaconate pathway; acetate and pyruvate from L-glutamate: step 2/4.</text>
</comment>
<dbReference type="InterPro" id="IPR022662">
    <property type="entry name" value="MeAsp_NH4-lyase_C"/>
</dbReference>
<dbReference type="InterPro" id="IPR029017">
    <property type="entry name" value="Enolase-like_N"/>
</dbReference>
<feature type="binding site" evidence="13">
    <location>
        <position position="308"/>
    </location>
    <ligand>
        <name>Mg(2+)</name>
        <dbReference type="ChEBI" id="CHEBI:18420"/>
    </ligand>
</feature>
<feature type="domain" description="Methylaspartate ammonia-lyase C-terminal" evidence="15">
    <location>
        <begin position="163"/>
        <end position="409"/>
    </location>
</feature>
<dbReference type="GO" id="GO:0050096">
    <property type="term" value="F:methylaspartate ammonia-lyase activity"/>
    <property type="evidence" value="ECO:0007669"/>
    <property type="project" value="UniProtKB-EC"/>
</dbReference>
<keyword evidence="8 13" id="KW-0460">Magnesium</keyword>
<dbReference type="SFLD" id="SFLDS00001">
    <property type="entry name" value="Enolase"/>
    <property type="match status" value="1"/>
</dbReference>
<evidence type="ECO:0000256" key="9">
    <source>
        <dbReference type="ARBA" id="ARBA00023239"/>
    </source>
</evidence>
<evidence type="ECO:0000256" key="10">
    <source>
        <dbReference type="PIRSR" id="PIRSR017107-1"/>
    </source>
</evidence>
<dbReference type="Gene3D" id="3.20.20.120">
    <property type="entry name" value="Enolase-like C-terminal domain"/>
    <property type="match status" value="1"/>
</dbReference>
<feature type="active site" description="Proton acceptor" evidence="10">
    <location>
        <position position="332"/>
    </location>
</feature>
<feature type="site" description="Transition state stabilizer" evidence="12">
    <location>
        <position position="195"/>
    </location>
</feature>
<keyword evidence="17" id="KW-1185">Reference proteome</keyword>
<feature type="binding site" evidence="13">
    <location>
        <position position="237"/>
    </location>
    <ligand>
        <name>Mg(2+)</name>
        <dbReference type="ChEBI" id="CHEBI:18420"/>
    </ligand>
</feature>
<evidence type="ECO:0000256" key="5">
    <source>
        <dbReference type="ARBA" id="ARBA00011738"/>
    </source>
</evidence>
<dbReference type="InterPro" id="IPR006395">
    <property type="entry name" value="Me_Asp_am_lyase"/>
</dbReference>
<feature type="binding site" evidence="11">
    <location>
        <position position="330"/>
    </location>
    <ligand>
        <name>(2S,3S)-3-methyl-L-aspartate</name>
        <dbReference type="ChEBI" id="CHEBI:58724"/>
    </ligand>
</feature>
<dbReference type="RefSeq" id="WP_124179242.1">
    <property type="nucleotide sequence ID" value="NZ_REFY01000005.1"/>
</dbReference>
<dbReference type="EMBL" id="REFY01000005">
    <property type="protein sequence ID" value="RQG88046.1"/>
    <property type="molecule type" value="Genomic_DNA"/>
</dbReference>
<evidence type="ECO:0000313" key="17">
    <source>
        <dbReference type="Proteomes" id="UP000273828"/>
    </source>
</evidence>
<dbReference type="SUPFAM" id="SSF54826">
    <property type="entry name" value="Enolase N-terminal domain-like"/>
    <property type="match status" value="1"/>
</dbReference>
<keyword evidence="7 13" id="KW-0479">Metal-binding</keyword>
<dbReference type="NCBIfam" id="TIGR01502">
    <property type="entry name" value="B_methylAsp_ase"/>
    <property type="match status" value="1"/>
</dbReference>
<comment type="cofactor">
    <cofactor evidence="2 13">
        <name>Mg(2+)</name>
        <dbReference type="ChEBI" id="CHEBI:18420"/>
    </cofactor>
</comment>
<dbReference type="InterPro" id="IPR036849">
    <property type="entry name" value="Enolase-like_C_sf"/>
</dbReference>
<dbReference type="SUPFAM" id="SSF51604">
    <property type="entry name" value="Enolase C-terminal domain-like"/>
    <property type="match status" value="1"/>
</dbReference>
<evidence type="ECO:0000256" key="13">
    <source>
        <dbReference type="PIRSR" id="PIRSR017107-4"/>
    </source>
</evidence>
<evidence type="ECO:0000259" key="14">
    <source>
        <dbReference type="Pfam" id="PF05034"/>
    </source>
</evidence>
<dbReference type="Gene3D" id="3.30.390.10">
    <property type="entry name" value="Enolase-like, N-terminal domain"/>
    <property type="match status" value="1"/>
</dbReference>
<accession>A0A3N6LJ24</accession>
<feature type="binding site" evidence="11">
    <location>
        <position position="173"/>
    </location>
    <ligand>
        <name>(2S,3S)-3-methyl-L-aspartate</name>
        <dbReference type="ChEBI" id="CHEBI:58724"/>
    </ligand>
</feature>
<evidence type="ECO:0000259" key="15">
    <source>
        <dbReference type="Pfam" id="PF07476"/>
    </source>
</evidence>
<comment type="catalytic activity">
    <reaction evidence="1">
        <text>(2S,3S)-3-methyl-L-aspartate = mesaconate + NH4(+)</text>
        <dbReference type="Rhea" id="RHEA:12829"/>
        <dbReference type="ChEBI" id="CHEBI:28938"/>
        <dbReference type="ChEBI" id="CHEBI:36986"/>
        <dbReference type="ChEBI" id="CHEBI:58724"/>
        <dbReference type="EC" id="4.3.1.2"/>
    </reaction>
</comment>
<keyword evidence="9 16" id="KW-0456">Lyase</keyword>
<comment type="subunit">
    <text evidence="5">Homodimer.</text>
</comment>
<dbReference type="SFLD" id="SFLDG00151">
    <property type="entry name" value="methylaspartate_ammonia-lyase"/>
    <property type="match status" value="1"/>
</dbReference>
<feature type="domain" description="Methylaspartate ammonia-lyase N-terminal" evidence="14">
    <location>
        <begin position="4"/>
        <end position="160"/>
    </location>
</feature>
<dbReference type="Pfam" id="PF07476">
    <property type="entry name" value="MAAL_C"/>
    <property type="match status" value="1"/>
</dbReference>
<name>A0A3N6LJ24_9EURY</name>
<dbReference type="GO" id="GO:0046872">
    <property type="term" value="F:metal ion binding"/>
    <property type="evidence" value="ECO:0007669"/>
    <property type="project" value="UniProtKB-KW"/>
</dbReference>
<evidence type="ECO:0000256" key="7">
    <source>
        <dbReference type="ARBA" id="ARBA00022723"/>
    </source>
</evidence>
<dbReference type="SFLD" id="SFLDF00007">
    <property type="entry name" value="methylaspartate_ammonia-lyase"/>
    <property type="match status" value="1"/>
</dbReference>
<comment type="similarity">
    <text evidence="4">Belongs to the methylaspartate ammonia-lyase family.</text>
</comment>
<reference evidence="16 17" key="1">
    <citation type="submission" date="2018-10" db="EMBL/GenBank/DDBJ databases">
        <title>Natrarchaeobius chitinivorans gen. nov., sp. nov., and Natrarchaeobius haloalkaliphilus sp. nov., alkaliphilic, chitin-utilizing haloarchaea from hypersaline alkaline lakes.</title>
        <authorList>
            <person name="Sorokin D.Y."/>
            <person name="Elcheninov A.G."/>
            <person name="Kostrikina N.A."/>
            <person name="Bale N.J."/>
            <person name="Sinninghe Damste J.S."/>
            <person name="Khijniak T.V."/>
            <person name="Kublanov I.V."/>
            <person name="Toshchakov S.V."/>
        </authorList>
    </citation>
    <scope>NUCLEOTIDE SEQUENCE [LARGE SCALE GENOMIC DNA]</scope>
    <source>
        <strain evidence="16 17">AArcht-Sl</strain>
    </source>
</reference>
<dbReference type="CDD" id="cd03314">
    <property type="entry name" value="MAL"/>
    <property type="match status" value="1"/>
</dbReference>
<dbReference type="PIRSF" id="PIRSF017107">
    <property type="entry name" value="MAL"/>
    <property type="match status" value="1"/>
</dbReference>
<dbReference type="GO" id="GO:0019553">
    <property type="term" value="P:L-glutamate catabolic process via L-citramalate"/>
    <property type="evidence" value="ECO:0007669"/>
    <property type="project" value="UniProtKB-UniPathway"/>
</dbReference>
<dbReference type="OrthoDB" id="190607at2157"/>
<evidence type="ECO:0000256" key="2">
    <source>
        <dbReference type="ARBA" id="ARBA00001946"/>
    </source>
</evidence>
<sequence>MPAIADVVAVPTLGGYFFDDKEAIVTTADRDGFSYAGEPVTPGFSRVRQPAEAISVQIELTNGRIGVGECTAVQYSGFGGRDVYFDADSHLDDIEATVSDALVGRDASDFTNNVATIDEVAAETGGLHTAVRYGLSQALLETAAIADSKTMTEVITDAYDLDLVPQPVPIFTQSGSNRYDNAEKMILKRVPVLPHGLFNSVDDIGADGERLLEYLSWLSERISELGSSSYRPTIHLDIYGTVGEIFDPPYDTTDIVDYFAELERAASPYQLRIESPIEAGSRSEQITALGTLRDALTDHSIPVDIVADEFCNTYEDVTAFVDADAVDMVQIKMPDLGDLTNSIDAVRYCSGTDILAYLGGSCAETDISARVSTHVGLATRPDQLLAKPGMGVDEPYLITNNEMKRTLRRLA</sequence>
<organism evidence="16 17">
    <name type="scientific">Natrarchaeobius halalkaliphilus</name>
    <dbReference type="NCBI Taxonomy" id="1679091"/>
    <lineage>
        <taxon>Archaea</taxon>
        <taxon>Methanobacteriati</taxon>
        <taxon>Methanobacteriota</taxon>
        <taxon>Stenosarchaea group</taxon>
        <taxon>Halobacteria</taxon>
        <taxon>Halobacteriales</taxon>
        <taxon>Natrialbaceae</taxon>
        <taxon>Natrarchaeobius</taxon>
    </lineage>
</organism>